<sequence length="174" mass="20599">MILFTTERMLVRYFTKEDMEDLFEIFSDPIVMENMEPPYSKEKTAAFLQDFCVRKKRALAVVYKENDKVIGYTLFSESANKRVYERGWVFNRECWNQGLAYESMQGLFSYAFEKRDAHKLFAETIDEVKSVGLMKKLGMVHEGTQRKHTQDSKGVWRDLYVYGYLKEDDKNSLT</sequence>
<protein>
    <submittedName>
        <fullName evidence="2">GNAT family N-acetyltransferase</fullName>
    </submittedName>
</protein>
<accession>A0A847D310</accession>
<dbReference type="AlphaFoldDB" id="A0A847D310"/>
<dbReference type="GO" id="GO:0016747">
    <property type="term" value="F:acyltransferase activity, transferring groups other than amino-acyl groups"/>
    <property type="evidence" value="ECO:0007669"/>
    <property type="project" value="InterPro"/>
</dbReference>
<dbReference type="InterPro" id="IPR016181">
    <property type="entry name" value="Acyl_CoA_acyltransferase"/>
</dbReference>
<dbReference type="PANTHER" id="PTHR43792:SF1">
    <property type="entry name" value="N-ACETYLTRANSFERASE DOMAIN-CONTAINING PROTEIN"/>
    <property type="match status" value="1"/>
</dbReference>
<dbReference type="InterPro" id="IPR051531">
    <property type="entry name" value="N-acetyltransferase"/>
</dbReference>
<proteinExistence type="predicted"/>
<reference evidence="2 3" key="1">
    <citation type="journal article" date="2020" name="Biotechnol. Biofuels">
        <title>New insights from the biogas microbiome by comprehensive genome-resolved metagenomics of nearly 1600 species originating from multiple anaerobic digesters.</title>
        <authorList>
            <person name="Campanaro S."/>
            <person name="Treu L."/>
            <person name="Rodriguez-R L.M."/>
            <person name="Kovalovszki A."/>
            <person name="Ziels R.M."/>
            <person name="Maus I."/>
            <person name="Zhu X."/>
            <person name="Kougias P.G."/>
            <person name="Basile A."/>
            <person name="Luo G."/>
            <person name="Schluter A."/>
            <person name="Konstantinidis K.T."/>
            <person name="Angelidaki I."/>
        </authorList>
    </citation>
    <scope>NUCLEOTIDE SEQUENCE [LARGE SCALE GENOMIC DNA]</scope>
    <source>
        <strain evidence="2">AS07pgkLD_105</strain>
    </source>
</reference>
<dbReference type="PANTHER" id="PTHR43792">
    <property type="entry name" value="GNAT FAMILY, PUTATIVE (AFU_ORTHOLOGUE AFUA_3G00765)-RELATED-RELATED"/>
    <property type="match status" value="1"/>
</dbReference>
<dbReference type="Proteomes" id="UP000589373">
    <property type="component" value="Unassembled WGS sequence"/>
</dbReference>
<organism evidence="2 3">
    <name type="scientific">Trichococcus flocculiformis</name>
    <dbReference type="NCBI Taxonomy" id="82803"/>
    <lineage>
        <taxon>Bacteria</taxon>
        <taxon>Bacillati</taxon>
        <taxon>Bacillota</taxon>
        <taxon>Bacilli</taxon>
        <taxon>Lactobacillales</taxon>
        <taxon>Carnobacteriaceae</taxon>
        <taxon>Trichococcus</taxon>
    </lineage>
</organism>
<evidence type="ECO:0000313" key="3">
    <source>
        <dbReference type="Proteomes" id="UP000589373"/>
    </source>
</evidence>
<dbReference type="SUPFAM" id="SSF55729">
    <property type="entry name" value="Acyl-CoA N-acyltransferases (Nat)"/>
    <property type="match status" value="1"/>
</dbReference>
<dbReference type="RefSeq" id="WP_276642096.1">
    <property type="nucleotide sequence ID" value="NZ_JAAZCD010000078.1"/>
</dbReference>
<evidence type="ECO:0000313" key="2">
    <source>
        <dbReference type="EMBL" id="NLD31303.1"/>
    </source>
</evidence>
<dbReference type="Gene3D" id="3.40.630.30">
    <property type="match status" value="1"/>
</dbReference>
<dbReference type="Pfam" id="PF13302">
    <property type="entry name" value="Acetyltransf_3"/>
    <property type="match status" value="1"/>
</dbReference>
<dbReference type="InterPro" id="IPR000182">
    <property type="entry name" value="GNAT_dom"/>
</dbReference>
<name>A0A847D310_9LACT</name>
<comment type="caution">
    <text evidence="2">The sequence shown here is derived from an EMBL/GenBank/DDBJ whole genome shotgun (WGS) entry which is preliminary data.</text>
</comment>
<dbReference type="PROSITE" id="PS51186">
    <property type="entry name" value="GNAT"/>
    <property type="match status" value="1"/>
</dbReference>
<dbReference type="EMBL" id="JAAZCD010000078">
    <property type="protein sequence ID" value="NLD31303.1"/>
    <property type="molecule type" value="Genomic_DNA"/>
</dbReference>
<evidence type="ECO:0000259" key="1">
    <source>
        <dbReference type="PROSITE" id="PS51186"/>
    </source>
</evidence>
<gene>
    <name evidence="2" type="ORF">GX662_03470</name>
</gene>
<feature type="domain" description="N-acetyltransferase" evidence="1">
    <location>
        <begin position="9"/>
        <end position="162"/>
    </location>
</feature>
<keyword evidence="2" id="KW-0808">Transferase</keyword>